<evidence type="ECO:0000313" key="2">
    <source>
        <dbReference type="Proteomes" id="UP000011096"/>
    </source>
</evidence>
<name>A0A7J6IQ02_COLFN</name>
<gene>
    <name evidence="1" type="ORF">CGGC5_v013240</name>
</gene>
<dbReference type="Proteomes" id="UP000011096">
    <property type="component" value="Unassembled WGS sequence"/>
</dbReference>
<comment type="caution">
    <text evidence="1">The sequence shown here is derived from an EMBL/GenBank/DDBJ whole genome shotgun (WGS) entry which is preliminary data.</text>
</comment>
<accession>A0A7J6IQ02</accession>
<dbReference type="OrthoDB" id="4799766at2759"/>
<reference evidence="1 2" key="2">
    <citation type="submission" date="2020-04" db="EMBL/GenBank/DDBJ databases">
        <title>Genome sequencing and assembly of multiple isolates from the Colletotrichum gloeosporioides species complex.</title>
        <authorList>
            <person name="Gan P."/>
            <person name="Shirasu K."/>
        </authorList>
    </citation>
    <scope>NUCLEOTIDE SEQUENCE [LARGE SCALE GENOMIC DNA]</scope>
    <source>
        <strain evidence="1 2">Nara gc5</strain>
    </source>
</reference>
<dbReference type="InParanoid" id="A0A7J6IQ02"/>
<dbReference type="GeneID" id="43605822"/>
<protein>
    <submittedName>
        <fullName evidence="1">Uncharacterized protein</fullName>
    </submittedName>
</protein>
<keyword evidence="2" id="KW-1185">Reference proteome</keyword>
<dbReference type="EMBL" id="ANPB02000008">
    <property type="protein sequence ID" value="KAF4478271.1"/>
    <property type="molecule type" value="Genomic_DNA"/>
</dbReference>
<sequence length="299" mass="34015">MDDKKLSEMNAEGRSKLDDARKRLRRLDDPEWHNLLLPARLAPVPICDTFAPYRPFPSKLKFYPGMDFNLLTQVGVAHLGDKTNHKMFAVSGYKLESGSKYDGRPRWILHNGPNSSDPALAMISEIPEWGKDDGEGVLTLPSTEPLGGSSVPRDTSYAPGDTELMWASRKRSIPKTQSYTLMIPLLENGEMRSSCCVWTRLPEEEWGEINKGFSLRVMQGKYIEDPLCTMRMTIPLKPWKSPFKLELTDNNDHGDKWPVMAIISAIRAWELRITLWGRAVGFGREIGRDTERAFFNMIL</sequence>
<evidence type="ECO:0000313" key="1">
    <source>
        <dbReference type="EMBL" id="KAF4478271.1"/>
    </source>
</evidence>
<dbReference type="RefSeq" id="XP_031881387.1">
    <property type="nucleotide sequence ID" value="XM_032021619.1"/>
</dbReference>
<dbReference type="AlphaFoldDB" id="A0A7J6IQ02"/>
<proteinExistence type="predicted"/>
<organism evidence="1 2">
    <name type="scientific">Colletotrichum fructicola (strain Nara gc5)</name>
    <name type="common">Anthracnose fungus</name>
    <name type="synonym">Colletotrichum gloeosporioides (strain Nara gc5)</name>
    <dbReference type="NCBI Taxonomy" id="1213859"/>
    <lineage>
        <taxon>Eukaryota</taxon>
        <taxon>Fungi</taxon>
        <taxon>Dikarya</taxon>
        <taxon>Ascomycota</taxon>
        <taxon>Pezizomycotina</taxon>
        <taxon>Sordariomycetes</taxon>
        <taxon>Hypocreomycetidae</taxon>
        <taxon>Glomerellales</taxon>
        <taxon>Glomerellaceae</taxon>
        <taxon>Colletotrichum</taxon>
        <taxon>Colletotrichum gloeosporioides species complex</taxon>
    </lineage>
</organism>
<reference evidence="1 2" key="1">
    <citation type="submission" date="2012-08" db="EMBL/GenBank/DDBJ databases">
        <authorList>
            <person name="Gan P.H.P."/>
            <person name="Ikeda K."/>
            <person name="Irieda H."/>
            <person name="Narusaka M."/>
            <person name="O'Connell R.J."/>
            <person name="Narusaka Y."/>
            <person name="Takano Y."/>
            <person name="Kubo Y."/>
            <person name="Shirasu K."/>
        </authorList>
    </citation>
    <scope>NUCLEOTIDE SEQUENCE [LARGE SCALE GENOMIC DNA]</scope>
    <source>
        <strain evidence="1 2">Nara gc5</strain>
    </source>
</reference>